<dbReference type="Proteomes" id="UP000251800">
    <property type="component" value="Unassembled WGS sequence"/>
</dbReference>
<proteinExistence type="predicted"/>
<accession>A0A363UQV9</accession>
<dbReference type="EMBL" id="QEQK01000001">
    <property type="protein sequence ID" value="PWN57895.1"/>
    <property type="molecule type" value="Genomic_DNA"/>
</dbReference>
<dbReference type="Pfam" id="PF13511">
    <property type="entry name" value="DUF4124"/>
    <property type="match status" value="1"/>
</dbReference>
<gene>
    <name evidence="3" type="ORF">DEH80_01015</name>
</gene>
<organism evidence="3 4">
    <name type="scientific">Abyssibacter profundi</name>
    <dbReference type="NCBI Taxonomy" id="2182787"/>
    <lineage>
        <taxon>Bacteria</taxon>
        <taxon>Pseudomonadati</taxon>
        <taxon>Pseudomonadota</taxon>
        <taxon>Gammaproteobacteria</taxon>
        <taxon>Chromatiales</taxon>
        <taxon>Oceanococcaceae</taxon>
        <taxon>Abyssibacter</taxon>
    </lineage>
</organism>
<sequence>MAHPPVKILQPVFQPGVLAAGGTCSCHQQPDWATPSPDPLLGYARGMRVTLLLSLLSCCAVAHAEIYRWTDANGQLRYSDRPPVNQPYTVEPVTTRPAEPAASQAPDTPASNPEQPPAPEPEATDPTTPRVDPAVLAQRCAEARERIGFYERTPAVRILFENDNGQTVRMTPAQRSSRLKQYREIASQSCR</sequence>
<dbReference type="OrthoDB" id="7068596at2"/>
<evidence type="ECO:0000313" key="3">
    <source>
        <dbReference type="EMBL" id="PWN57895.1"/>
    </source>
</evidence>
<keyword evidence="4" id="KW-1185">Reference proteome</keyword>
<protein>
    <recommendedName>
        <fullName evidence="2">DUF4124 domain-containing protein</fullName>
    </recommendedName>
</protein>
<comment type="caution">
    <text evidence="3">The sequence shown here is derived from an EMBL/GenBank/DDBJ whole genome shotgun (WGS) entry which is preliminary data.</text>
</comment>
<dbReference type="AlphaFoldDB" id="A0A363UQV9"/>
<evidence type="ECO:0000313" key="4">
    <source>
        <dbReference type="Proteomes" id="UP000251800"/>
    </source>
</evidence>
<evidence type="ECO:0000256" key="1">
    <source>
        <dbReference type="SAM" id="MobiDB-lite"/>
    </source>
</evidence>
<evidence type="ECO:0000259" key="2">
    <source>
        <dbReference type="Pfam" id="PF13511"/>
    </source>
</evidence>
<dbReference type="InterPro" id="IPR025392">
    <property type="entry name" value="DUF4124"/>
</dbReference>
<feature type="domain" description="DUF4124" evidence="2">
    <location>
        <begin position="53"/>
        <end position="107"/>
    </location>
</feature>
<reference evidence="3 4" key="1">
    <citation type="submission" date="2018-05" db="EMBL/GenBank/DDBJ databases">
        <title>Abyssibacter profundi OUC007T gen. nov., sp. nov, a marine bacterium isolated from seawater of the Mariana Trench.</title>
        <authorList>
            <person name="Zhou S."/>
        </authorList>
    </citation>
    <scope>NUCLEOTIDE SEQUENCE [LARGE SCALE GENOMIC DNA]</scope>
    <source>
        <strain evidence="3 4">OUC007</strain>
    </source>
</reference>
<name>A0A363UQV9_9GAMM</name>
<feature type="region of interest" description="Disordered" evidence="1">
    <location>
        <begin position="75"/>
        <end position="131"/>
    </location>
</feature>
<dbReference type="PROSITE" id="PS51257">
    <property type="entry name" value="PROKAR_LIPOPROTEIN"/>
    <property type="match status" value="1"/>
</dbReference>